<dbReference type="InterPro" id="IPR020069">
    <property type="entry name" value="Ribosomal_bL9_C"/>
</dbReference>
<feature type="compositionally biased region" description="Polar residues" evidence="4">
    <location>
        <begin position="544"/>
        <end position="557"/>
    </location>
</feature>
<reference evidence="6" key="1">
    <citation type="submission" date="2022-07" db="EMBL/GenBank/DDBJ databases">
        <title>Phylogenomic reconstructions and comparative analyses of Kickxellomycotina fungi.</title>
        <authorList>
            <person name="Reynolds N.K."/>
            <person name="Stajich J.E."/>
            <person name="Barry K."/>
            <person name="Grigoriev I.V."/>
            <person name="Crous P."/>
            <person name="Smith M.E."/>
        </authorList>
    </citation>
    <scope>NUCLEOTIDE SEQUENCE</scope>
    <source>
        <strain evidence="6">BCRC 34381</strain>
    </source>
</reference>
<dbReference type="InterPro" id="IPR025852">
    <property type="entry name" value="SM_dom_ATX"/>
</dbReference>
<gene>
    <name evidence="6" type="primary">PBP1</name>
    <name evidence="6" type="ORF">LPJ61_002561</name>
</gene>
<dbReference type="OrthoDB" id="2275718at2759"/>
<feature type="compositionally biased region" description="Low complexity" evidence="4">
    <location>
        <begin position="764"/>
        <end position="777"/>
    </location>
</feature>
<dbReference type="PANTHER" id="PTHR12854:SF7">
    <property type="entry name" value="ATAXIN-2 HOMOLOG"/>
    <property type="match status" value="1"/>
</dbReference>
<feature type="compositionally biased region" description="Low complexity" evidence="4">
    <location>
        <begin position="621"/>
        <end position="633"/>
    </location>
</feature>
<dbReference type="GO" id="GO:0034063">
    <property type="term" value="P:stress granule assembly"/>
    <property type="evidence" value="ECO:0007669"/>
    <property type="project" value="TreeGrafter"/>
</dbReference>
<dbReference type="InterPro" id="IPR036791">
    <property type="entry name" value="Ribosomal_bL9_C_sf"/>
</dbReference>
<evidence type="ECO:0000259" key="5">
    <source>
        <dbReference type="SMART" id="SM01272"/>
    </source>
</evidence>
<feature type="compositionally biased region" description="Low complexity" evidence="4">
    <location>
        <begin position="213"/>
        <end position="237"/>
    </location>
</feature>
<keyword evidence="2" id="KW-0689">Ribosomal protein</keyword>
<dbReference type="GO" id="GO:0003729">
    <property type="term" value="F:mRNA binding"/>
    <property type="evidence" value="ECO:0007669"/>
    <property type="project" value="TreeGrafter"/>
</dbReference>
<dbReference type="InterPro" id="IPR036935">
    <property type="entry name" value="Ribosomal_bL9_N_sf"/>
</dbReference>
<dbReference type="InterPro" id="IPR009604">
    <property type="entry name" value="LsmAD_domain"/>
</dbReference>
<feature type="compositionally biased region" description="Gly residues" evidence="4">
    <location>
        <begin position="238"/>
        <end position="255"/>
    </location>
</feature>
<dbReference type="SMART" id="SM01272">
    <property type="entry name" value="LsmAD"/>
    <property type="match status" value="1"/>
</dbReference>
<evidence type="ECO:0000313" key="6">
    <source>
        <dbReference type="EMBL" id="KAJ1731386.1"/>
    </source>
</evidence>
<dbReference type="SUPFAM" id="SSF55653">
    <property type="entry name" value="Ribosomal protein L9 C-domain"/>
    <property type="match status" value="1"/>
</dbReference>
<dbReference type="GO" id="GO:0010494">
    <property type="term" value="C:cytoplasmic stress granule"/>
    <property type="evidence" value="ECO:0007669"/>
    <property type="project" value="TreeGrafter"/>
</dbReference>
<feature type="region of interest" description="Disordered" evidence="4">
    <location>
        <begin position="204"/>
        <end position="266"/>
    </location>
</feature>
<feature type="compositionally biased region" description="Pro residues" evidence="4">
    <location>
        <begin position="591"/>
        <end position="600"/>
    </location>
</feature>
<feature type="compositionally biased region" description="Low complexity" evidence="4">
    <location>
        <begin position="642"/>
        <end position="654"/>
    </location>
</feature>
<dbReference type="Proteomes" id="UP001143981">
    <property type="component" value="Unassembled WGS sequence"/>
</dbReference>
<protein>
    <submittedName>
        <fullName evidence="6">Poly(A)-binding protein binding protein</fullName>
    </submittedName>
</protein>
<dbReference type="GO" id="GO:0005840">
    <property type="term" value="C:ribosome"/>
    <property type="evidence" value="ECO:0007669"/>
    <property type="project" value="UniProtKB-KW"/>
</dbReference>
<organism evidence="6 7">
    <name type="scientific">Coemansia biformis</name>
    <dbReference type="NCBI Taxonomy" id="1286918"/>
    <lineage>
        <taxon>Eukaryota</taxon>
        <taxon>Fungi</taxon>
        <taxon>Fungi incertae sedis</taxon>
        <taxon>Zoopagomycota</taxon>
        <taxon>Kickxellomycotina</taxon>
        <taxon>Kickxellomycetes</taxon>
        <taxon>Kickxellales</taxon>
        <taxon>Kickxellaceae</taxon>
        <taxon>Coemansia</taxon>
    </lineage>
</organism>
<evidence type="ECO:0000256" key="1">
    <source>
        <dbReference type="ARBA" id="ARBA00010605"/>
    </source>
</evidence>
<feature type="region of interest" description="Disordered" evidence="4">
    <location>
        <begin position="616"/>
        <end position="680"/>
    </location>
</feature>
<evidence type="ECO:0000256" key="4">
    <source>
        <dbReference type="SAM" id="MobiDB-lite"/>
    </source>
</evidence>
<feature type="region of interest" description="Disordered" evidence="4">
    <location>
        <begin position="518"/>
        <end position="601"/>
    </location>
</feature>
<dbReference type="GO" id="GO:1990904">
    <property type="term" value="C:ribonucleoprotein complex"/>
    <property type="evidence" value="ECO:0007669"/>
    <property type="project" value="UniProtKB-KW"/>
</dbReference>
<feature type="compositionally biased region" description="Pro residues" evidence="4">
    <location>
        <begin position="1110"/>
        <end position="1119"/>
    </location>
</feature>
<keyword evidence="7" id="KW-1185">Reference proteome</keyword>
<feature type="region of interest" description="Disordered" evidence="4">
    <location>
        <begin position="747"/>
        <end position="873"/>
    </location>
</feature>
<dbReference type="InterPro" id="IPR020070">
    <property type="entry name" value="Ribosomal_bL9_N"/>
</dbReference>
<dbReference type="PANTHER" id="PTHR12854">
    <property type="entry name" value="ATAXIN 2-RELATED"/>
    <property type="match status" value="1"/>
</dbReference>
<dbReference type="Gene3D" id="3.10.430.100">
    <property type="entry name" value="Ribosomal protein L9, C-terminal domain"/>
    <property type="match status" value="1"/>
</dbReference>
<comment type="similarity">
    <text evidence="1">Belongs to the bacterial ribosomal protein bL9 family.</text>
</comment>
<dbReference type="Pfam" id="PF01281">
    <property type="entry name" value="Ribosomal_L9_N"/>
    <property type="match status" value="1"/>
</dbReference>
<evidence type="ECO:0000256" key="3">
    <source>
        <dbReference type="ARBA" id="ARBA00023274"/>
    </source>
</evidence>
<sequence>MSLIARLPLRACPPLRACRGTLIIQRGLRKKCKIPVTLLTDVPHVGPAGAVVQVNRAHMRHELFPKRLADYVIAFKGPLDRSTRAAEEAAAAAASSSAQIDVQQRTHAMALRNQDVIGRIVALGPLVVARKVVPSEAGAEEGAQAIYGSLTKADVARELAEKHGIAIDKDALGMEDKIKSTGDYACTVKLQYAGQASLKVRVVPAAEEPSPRGPSAAVPAAPPAAGGRSFGGASSVGNGAGAGAATGKARGGTQGKGQPSPLHESIEGEAPGQVEAMHTRLLFLLAYLVGTQVTVTTTGGDVYLGVLCSINPNDAQSVVLRYACLQHGSKTAQPIDTLVINGRDCLCIAGTAAFSEDSGSGAPRAGFKTDTDISRSGGQAAARELHRWVPDEDDSLGGLEGGGLDDTTNRSWDQLVANEKLPGLGTGFDGEAHATNRSWDQFAANERLFGLTTDFDEEIYTTKLDRTRADFKDREREAIRIAQEIQSTPFLNSHVAEERHDLATDDGSAMDEEDKYGAVLRPSGAPGKYVPPYLRGKANPASAGRQQASDGSQQVSDNRQKVSDSRQGNSEPPAPPLEAPVGGGLASSAPEAPPEAPPQPNNAMAAAALAKLNIRTSGHSPAPGAGDAPKPAGRTSPQRPVAAAGSAGAHGLAADPAITATSKPPGGAANTKLASLRGNRHRTDVAALNKPMADITEKLNSERERIQQHKQELLKNRMSELVKFHKSFKLNTPMPDDVAEIVGAKKKGATPQPSADAPAPPLPASATAAPKPNAAKNGGSRTQSPPAPLATGARQTSAAGAAAKAGRAATPPGRETPAPKQEPTDSGGGGGGGKQQKKKASPGTEADAKADAAPGAAGKTRKDSPEPAKEAKKSAFKFNAKASTFKPSVSASAFVPKLSASSSRASSAAGTGEYNAFFGRRMLKKAPLPLWGGAFKLPEGRADGDDAPTWPFGSRTYQSQFVVDGPEAIMYPPQGYMPSYGYGYYQHYQYPPQMAMGLPGPASRHPASSPYAGPAAVYGGASGGAVYASGPYTSVPGFQSPVITGDGRSPVIAAIGGSAASPLPHGQHAAATPELGPAMLPGQGVQPQQALPPHVTHSGSDSPGAMYGSPPGPPLHMGMVPPPMSFGGMHAGGYMGPSGPPHQGYPPQSVPMPMGYAHYPPAQPYETSPPSMAMMHGSPHPEHGASGASHHHPSG</sequence>
<feature type="region of interest" description="Disordered" evidence="4">
    <location>
        <begin position="1167"/>
        <end position="1195"/>
    </location>
</feature>
<feature type="compositionally biased region" description="Low complexity" evidence="4">
    <location>
        <begin position="790"/>
        <end position="810"/>
    </location>
</feature>
<dbReference type="Pfam" id="PF14438">
    <property type="entry name" value="SM-ATX"/>
    <property type="match status" value="1"/>
</dbReference>
<accession>A0A9W8CWC1</accession>
<feature type="domain" description="LsmAD" evidence="5">
    <location>
        <begin position="449"/>
        <end position="522"/>
    </location>
</feature>
<evidence type="ECO:0000313" key="7">
    <source>
        <dbReference type="Proteomes" id="UP001143981"/>
    </source>
</evidence>
<name>A0A9W8CWC1_9FUNG</name>
<dbReference type="AlphaFoldDB" id="A0A9W8CWC1"/>
<dbReference type="InterPro" id="IPR045117">
    <property type="entry name" value="ATXN2-like"/>
</dbReference>
<feature type="compositionally biased region" description="Basic and acidic residues" evidence="4">
    <location>
        <begin position="860"/>
        <end position="873"/>
    </location>
</feature>
<feature type="region of interest" description="Disordered" evidence="4">
    <location>
        <begin position="1063"/>
        <end position="1119"/>
    </location>
</feature>
<proteinExistence type="inferred from homology"/>
<evidence type="ECO:0000256" key="2">
    <source>
        <dbReference type="ARBA" id="ARBA00022980"/>
    </source>
</evidence>
<dbReference type="Gene3D" id="3.40.5.10">
    <property type="entry name" value="Ribosomal protein L9, N-terminal domain"/>
    <property type="match status" value="1"/>
</dbReference>
<dbReference type="Pfam" id="PF06741">
    <property type="entry name" value="LsmAD"/>
    <property type="match status" value="1"/>
</dbReference>
<keyword evidence="3" id="KW-0687">Ribonucleoprotein</keyword>
<dbReference type="EMBL" id="JANBOI010000335">
    <property type="protein sequence ID" value="KAJ1731386.1"/>
    <property type="molecule type" value="Genomic_DNA"/>
</dbReference>
<dbReference type="Pfam" id="PF03948">
    <property type="entry name" value="Ribosomal_L9_C"/>
    <property type="match status" value="1"/>
</dbReference>
<comment type="caution">
    <text evidence="6">The sequence shown here is derived from an EMBL/GenBank/DDBJ whole genome shotgun (WGS) entry which is preliminary data.</text>
</comment>